<feature type="transmembrane region" description="Helical" evidence="1">
    <location>
        <begin position="892"/>
        <end position="913"/>
    </location>
</feature>
<feature type="chain" id="PRO_5041206989" evidence="2">
    <location>
        <begin position="17"/>
        <end position="1006"/>
    </location>
</feature>
<accession>A0AA36JI21</accession>
<keyword evidence="2" id="KW-0732">Signal</keyword>
<keyword evidence="1" id="KW-0472">Membrane</keyword>
<feature type="transmembrane region" description="Helical" evidence="1">
    <location>
        <begin position="945"/>
        <end position="964"/>
    </location>
</feature>
<keyword evidence="4" id="KW-1185">Reference proteome</keyword>
<gene>
    <name evidence="3" type="ORF">EVOR1521_LOCUS28523</name>
</gene>
<feature type="transmembrane region" description="Helical" evidence="1">
    <location>
        <begin position="618"/>
        <end position="641"/>
    </location>
</feature>
<dbReference type="Proteomes" id="UP001178507">
    <property type="component" value="Unassembled WGS sequence"/>
</dbReference>
<evidence type="ECO:0000313" key="4">
    <source>
        <dbReference type="Proteomes" id="UP001178507"/>
    </source>
</evidence>
<evidence type="ECO:0000256" key="2">
    <source>
        <dbReference type="SAM" id="SignalP"/>
    </source>
</evidence>
<feature type="signal peptide" evidence="2">
    <location>
        <begin position="1"/>
        <end position="16"/>
    </location>
</feature>
<feature type="transmembrane region" description="Helical" evidence="1">
    <location>
        <begin position="707"/>
        <end position="728"/>
    </location>
</feature>
<feature type="transmembrane region" description="Helical" evidence="1">
    <location>
        <begin position="920"/>
        <end position="939"/>
    </location>
</feature>
<evidence type="ECO:0000313" key="3">
    <source>
        <dbReference type="EMBL" id="CAJ1406600.1"/>
    </source>
</evidence>
<feature type="transmembrane region" description="Helical" evidence="1">
    <location>
        <begin position="507"/>
        <end position="527"/>
    </location>
</feature>
<protein>
    <submittedName>
        <fullName evidence="3">Uncharacterized protein</fullName>
    </submittedName>
</protein>
<dbReference type="AlphaFoldDB" id="A0AA36JI21"/>
<organism evidence="3 4">
    <name type="scientific">Effrenium voratum</name>
    <dbReference type="NCBI Taxonomy" id="2562239"/>
    <lineage>
        <taxon>Eukaryota</taxon>
        <taxon>Sar</taxon>
        <taxon>Alveolata</taxon>
        <taxon>Dinophyceae</taxon>
        <taxon>Suessiales</taxon>
        <taxon>Symbiodiniaceae</taxon>
        <taxon>Effrenium</taxon>
    </lineage>
</organism>
<name>A0AA36JI21_9DINO</name>
<proteinExistence type="predicted"/>
<evidence type="ECO:0000256" key="1">
    <source>
        <dbReference type="SAM" id="Phobius"/>
    </source>
</evidence>
<sequence length="1006" mass="107806">MLRQLAWAAVLALTTAERVHQAWGRGEVQRFPTSCDQLQTGSYQVPKEGLRLQDCAIAAGTKVQVRLDGPLIVQGNLTVRGTAVFRGPHTLAPFQEACLQVTDGLTVSGFLWVEGCYNDAKDGKGGCLKASSLSMEEGRLELQHCQSKGCGGCAALGSLRQRAGVMSFTQCHAASGGGLDVGDLVQAGGEMAFLVCTAQHDGGGGLRAEKLSTSGAMLFERCESTAGGGAYVNHTLRQGSAGRLQCRNCSASRKGGCLFDSGGVAADGHVEAADVSAPHGSAMHVKGGAAFHTLVVSKADAPAVEVWGLLAAQELTAGPSERALEVKVWKGAMDVKSANCGEVVGCSLKVQAEYQNRTDLVLPRPHCRAGSGVDTSAGAGWVSYGCYKCPVTEFQFQQGAAAKCMPCPAVWTCTNNALQMRKGWMAPIGPEKLELAELNLTGEGRALQCLNEAACPGGAELPLDPAKPMCSEGRTGVLCAACTAGHYATEGKCEKCQEASQEDKLRLWKIAGCGAAISLGLAGVAWLSRGVVTERWKQADVRWHVLKELAARQAVVLLQVAQLYGVLAALAPDPSTSQGASRDFFWERTYVDVLQLNLAQVQDAFRLQCLWDGDKVRLVFALASPIAPLLMLLACGLLELLKPSGAGMTFKVLTMFFIGGARESAALLRCQLVDKGGSPLGDFAFLQKLPFLLCSETEGVAKWVYQAGYGTAAVYVAVIPFALLYLYMRQRIVLRPSKTITAQAKRGTRSWITKLHPAWAFEKPMQVNDEHLLAAAVAHMTVAFQGKVWLQLQDGKAEMKSPESEGRAAAELTVSSFFDSGDEVAGMLRSRAIMEMLVERCEMEKASKSDRFLSGAKEVFFKYAFCRSVWMEMAQKLLAVGLVTVISTEDGLHLSLAFVLGMAATIAMVQPYIQPQMNELHFFSLLCLAAAAVGFAGAGNPKAELRWLWLSRVSVLLPFLLAAVQALRPDSCEALAVRLFQEARQQLEVLQKGQEVELVVKTVSFI</sequence>
<reference evidence="3" key="1">
    <citation type="submission" date="2023-08" db="EMBL/GenBank/DDBJ databases">
        <authorList>
            <person name="Chen Y."/>
            <person name="Shah S."/>
            <person name="Dougan E. K."/>
            <person name="Thang M."/>
            <person name="Chan C."/>
        </authorList>
    </citation>
    <scope>NUCLEOTIDE SEQUENCE</scope>
</reference>
<keyword evidence="1" id="KW-1133">Transmembrane helix</keyword>
<dbReference type="EMBL" id="CAUJNA010003638">
    <property type="protein sequence ID" value="CAJ1406600.1"/>
    <property type="molecule type" value="Genomic_DNA"/>
</dbReference>
<comment type="caution">
    <text evidence="3">The sequence shown here is derived from an EMBL/GenBank/DDBJ whole genome shotgun (WGS) entry which is preliminary data.</text>
</comment>
<keyword evidence="1" id="KW-0812">Transmembrane</keyword>